<evidence type="ECO:0000313" key="1">
    <source>
        <dbReference type="EnsemblPlants" id="Bo7g110270.1"/>
    </source>
</evidence>
<dbReference type="AlphaFoldDB" id="A0A0D3DG28"/>
<reference evidence="1" key="2">
    <citation type="submission" date="2015-03" db="UniProtKB">
        <authorList>
            <consortium name="EnsemblPlants"/>
        </authorList>
    </citation>
    <scope>IDENTIFICATION</scope>
</reference>
<proteinExistence type="predicted"/>
<evidence type="ECO:0000313" key="2">
    <source>
        <dbReference type="Proteomes" id="UP000032141"/>
    </source>
</evidence>
<keyword evidence="2" id="KW-1185">Reference proteome</keyword>
<dbReference type="EnsemblPlants" id="Bo7g110270.1">
    <property type="protein sequence ID" value="Bo7g110270.1"/>
    <property type="gene ID" value="Bo7g110270"/>
</dbReference>
<sequence>MLWPHSHAIANHFPIGHPSFHYSSSNTLNSGVFSGCAPEKVTHPSTTPVQARLTLEFFQDVLWKRKFSDHLLASKSQVGRRILSLMVKIARGFSFARPDFLTDSVSQIRNNLAYFKWEGPEACEVPVSSKDLINIAEKARPVSAKLVIGTTVFLLRHRCEDYGVDELVLGMADACDGEAAAELGGGSLRVGSLVDSDGQAAKQLRGWLFW</sequence>
<reference evidence="1 2" key="1">
    <citation type="journal article" date="2014" name="Genome Biol.">
        <title>Transcriptome and methylome profiling reveals relics of genome dominance in the mesopolyploid Brassica oleracea.</title>
        <authorList>
            <person name="Parkin I.A."/>
            <person name="Koh C."/>
            <person name="Tang H."/>
            <person name="Robinson S.J."/>
            <person name="Kagale S."/>
            <person name="Clarke W.E."/>
            <person name="Town C.D."/>
            <person name="Nixon J."/>
            <person name="Krishnakumar V."/>
            <person name="Bidwell S.L."/>
            <person name="Denoeud F."/>
            <person name="Belcram H."/>
            <person name="Links M.G."/>
            <person name="Just J."/>
            <person name="Clarke C."/>
            <person name="Bender T."/>
            <person name="Huebert T."/>
            <person name="Mason A.S."/>
            <person name="Pires J.C."/>
            <person name="Barker G."/>
            <person name="Moore J."/>
            <person name="Walley P.G."/>
            <person name="Manoli S."/>
            <person name="Batley J."/>
            <person name="Edwards D."/>
            <person name="Nelson M.N."/>
            <person name="Wang X."/>
            <person name="Paterson A.H."/>
            <person name="King G."/>
            <person name="Bancroft I."/>
            <person name="Chalhoub B."/>
            <person name="Sharpe A.G."/>
        </authorList>
    </citation>
    <scope>NUCLEOTIDE SEQUENCE</scope>
    <source>
        <strain evidence="1 2">cv. TO1000</strain>
    </source>
</reference>
<protein>
    <submittedName>
        <fullName evidence="1">Uncharacterized protein</fullName>
    </submittedName>
</protein>
<dbReference type="HOGENOM" id="CLU_1311691_0_0_1"/>
<organism evidence="1 2">
    <name type="scientific">Brassica oleracea var. oleracea</name>
    <dbReference type="NCBI Taxonomy" id="109376"/>
    <lineage>
        <taxon>Eukaryota</taxon>
        <taxon>Viridiplantae</taxon>
        <taxon>Streptophyta</taxon>
        <taxon>Embryophyta</taxon>
        <taxon>Tracheophyta</taxon>
        <taxon>Spermatophyta</taxon>
        <taxon>Magnoliopsida</taxon>
        <taxon>eudicotyledons</taxon>
        <taxon>Gunneridae</taxon>
        <taxon>Pentapetalae</taxon>
        <taxon>rosids</taxon>
        <taxon>malvids</taxon>
        <taxon>Brassicales</taxon>
        <taxon>Brassicaceae</taxon>
        <taxon>Brassiceae</taxon>
        <taxon>Brassica</taxon>
    </lineage>
</organism>
<dbReference type="Proteomes" id="UP000032141">
    <property type="component" value="Chromosome C7"/>
</dbReference>
<accession>A0A0D3DG28</accession>
<dbReference type="Gramene" id="Bo7g110270.1">
    <property type="protein sequence ID" value="Bo7g110270.1"/>
    <property type="gene ID" value="Bo7g110270"/>
</dbReference>
<name>A0A0D3DG28_BRAOL</name>
<dbReference type="OMA" id="HRCEDYG"/>